<dbReference type="InterPro" id="IPR003749">
    <property type="entry name" value="ThiS/MoaD-like"/>
</dbReference>
<dbReference type="SUPFAM" id="SSF54285">
    <property type="entry name" value="MoaD/ThiS"/>
    <property type="match status" value="1"/>
</dbReference>
<dbReference type="Proteomes" id="UP000696931">
    <property type="component" value="Unassembled WGS sequence"/>
</dbReference>
<dbReference type="Pfam" id="PF02597">
    <property type="entry name" value="ThiS"/>
    <property type="match status" value="1"/>
</dbReference>
<accession>A0A933SDC1</accession>
<organism evidence="1 2">
    <name type="scientific">Eiseniibacteriota bacterium</name>
    <dbReference type="NCBI Taxonomy" id="2212470"/>
    <lineage>
        <taxon>Bacteria</taxon>
        <taxon>Candidatus Eiseniibacteriota</taxon>
    </lineage>
</organism>
<comment type="caution">
    <text evidence="1">The sequence shown here is derived from an EMBL/GenBank/DDBJ whole genome shotgun (WGS) entry which is preliminary data.</text>
</comment>
<evidence type="ECO:0000313" key="1">
    <source>
        <dbReference type="EMBL" id="MBI5170461.1"/>
    </source>
</evidence>
<dbReference type="PANTHER" id="PTHR38031:SF1">
    <property type="entry name" value="SULFUR CARRIER PROTEIN CYSO"/>
    <property type="match status" value="1"/>
</dbReference>
<dbReference type="NCBIfam" id="NF041918">
    <property type="entry name" value="SAMP1"/>
    <property type="match status" value="1"/>
</dbReference>
<dbReference type="InterPro" id="IPR054834">
    <property type="entry name" value="SAMP1_3"/>
</dbReference>
<sequence length="89" mass="9691">MFLPQGLRPFAGGAATVEWEQGEAPLADVLAALWERHPALRDRLFSEDGRWRPHVRVFVGTEDVRWSGDLATRVPAGAEITIVPAVSGG</sequence>
<reference evidence="1" key="1">
    <citation type="submission" date="2020-07" db="EMBL/GenBank/DDBJ databases">
        <title>Huge and variable diversity of episymbiotic CPR bacteria and DPANN archaea in groundwater ecosystems.</title>
        <authorList>
            <person name="He C.Y."/>
            <person name="Keren R."/>
            <person name="Whittaker M."/>
            <person name="Farag I.F."/>
            <person name="Doudna J."/>
            <person name="Cate J.H.D."/>
            <person name="Banfield J.F."/>
        </authorList>
    </citation>
    <scope>NUCLEOTIDE SEQUENCE</scope>
    <source>
        <strain evidence="1">NC_groundwater_1813_Pr3_B-0.1um_71_17</strain>
    </source>
</reference>
<protein>
    <submittedName>
        <fullName evidence="1">MoaD/ThiS family protein</fullName>
    </submittedName>
</protein>
<dbReference type="PANTHER" id="PTHR38031">
    <property type="entry name" value="SULFUR CARRIER PROTEIN SLR0821-RELATED"/>
    <property type="match status" value="1"/>
</dbReference>
<dbReference type="EMBL" id="JACRIW010000093">
    <property type="protein sequence ID" value="MBI5170461.1"/>
    <property type="molecule type" value="Genomic_DNA"/>
</dbReference>
<gene>
    <name evidence="1" type="ORF">HZA61_13310</name>
</gene>
<dbReference type="InterPro" id="IPR052045">
    <property type="entry name" value="Sulfur_Carrier/Prot_Modifier"/>
</dbReference>
<name>A0A933SDC1_UNCEI</name>
<dbReference type="AlphaFoldDB" id="A0A933SDC1"/>
<evidence type="ECO:0000313" key="2">
    <source>
        <dbReference type="Proteomes" id="UP000696931"/>
    </source>
</evidence>
<dbReference type="InterPro" id="IPR012675">
    <property type="entry name" value="Beta-grasp_dom_sf"/>
</dbReference>
<proteinExistence type="predicted"/>
<dbReference type="InterPro" id="IPR016155">
    <property type="entry name" value="Mopterin_synth/thiamin_S_b"/>
</dbReference>
<dbReference type="Gene3D" id="3.10.20.30">
    <property type="match status" value="1"/>
</dbReference>